<dbReference type="Proteomes" id="UP001601058">
    <property type="component" value="Unassembled WGS sequence"/>
</dbReference>
<dbReference type="RefSeq" id="WP_389217416.1">
    <property type="nucleotide sequence ID" value="NZ_JBIACJ010000003.1"/>
</dbReference>
<evidence type="ECO:0000313" key="2">
    <source>
        <dbReference type="Proteomes" id="UP001601058"/>
    </source>
</evidence>
<keyword evidence="2" id="KW-1185">Reference proteome</keyword>
<reference evidence="1 2" key="1">
    <citation type="submission" date="2024-08" db="EMBL/GenBank/DDBJ databases">
        <title>Two novel Cytobacillus novel species.</title>
        <authorList>
            <person name="Liu G."/>
        </authorList>
    </citation>
    <scope>NUCLEOTIDE SEQUENCE [LARGE SCALE GENOMIC DNA]</scope>
    <source>
        <strain evidence="1 2">FJAT-53684</strain>
    </source>
</reference>
<organism evidence="1 2">
    <name type="scientific">Cytobacillus mangrovibacter</name>
    <dbReference type="NCBI Taxonomy" id="3299024"/>
    <lineage>
        <taxon>Bacteria</taxon>
        <taxon>Bacillati</taxon>
        <taxon>Bacillota</taxon>
        <taxon>Bacilli</taxon>
        <taxon>Bacillales</taxon>
        <taxon>Bacillaceae</taxon>
        <taxon>Cytobacillus</taxon>
    </lineage>
</organism>
<comment type="caution">
    <text evidence="1">The sequence shown here is derived from an EMBL/GenBank/DDBJ whole genome shotgun (WGS) entry which is preliminary data.</text>
</comment>
<gene>
    <name evidence="1" type="ORF">ACFYKT_06955</name>
</gene>
<sequence length="101" mass="12204">MQLNLRKINFNCDIIAEIRTFTGEIMITKFETRYFFIKSLMDEKFIRWNTVEGILSEDILDDYDIISELMAQDVRDKFGEEYDVWEISKDDFDERIKPDTE</sequence>
<evidence type="ECO:0000313" key="1">
    <source>
        <dbReference type="EMBL" id="MFE8696088.1"/>
    </source>
</evidence>
<name>A0ABW6JW37_9BACI</name>
<dbReference type="EMBL" id="JBIACJ010000003">
    <property type="protein sequence ID" value="MFE8696088.1"/>
    <property type="molecule type" value="Genomic_DNA"/>
</dbReference>
<accession>A0ABW6JW37</accession>
<proteinExistence type="predicted"/>
<protein>
    <submittedName>
        <fullName evidence="1">Uncharacterized protein</fullName>
    </submittedName>
</protein>